<comment type="caution">
    <text evidence="1">The sequence shown here is derived from an EMBL/GenBank/DDBJ whole genome shotgun (WGS) entry which is preliminary data.</text>
</comment>
<protein>
    <submittedName>
        <fullName evidence="1">Uncharacterized protein</fullName>
    </submittedName>
</protein>
<gene>
    <name evidence="1" type="ORF">A2934_02400</name>
</gene>
<evidence type="ECO:0000313" key="2">
    <source>
        <dbReference type="Proteomes" id="UP000177982"/>
    </source>
</evidence>
<evidence type="ECO:0000313" key="1">
    <source>
        <dbReference type="EMBL" id="OHA07459.1"/>
    </source>
</evidence>
<organism evidence="1 2">
    <name type="scientific">Candidatus Sungbacteria bacterium RIFCSPLOWO2_01_FULL_47_10</name>
    <dbReference type="NCBI Taxonomy" id="1802276"/>
    <lineage>
        <taxon>Bacteria</taxon>
        <taxon>Candidatus Sungiibacteriota</taxon>
    </lineage>
</organism>
<dbReference type="AlphaFoldDB" id="A0A1G2L9J5"/>
<dbReference type="EMBL" id="MHQO01000009">
    <property type="protein sequence ID" value="OHA07459.1"/>
    <property type="molecule type" value="Genomic_DNA"/>
</dbReference>
<sequence>MESDQENFGQEKKPYAIPEEILADIDGIREDCEHMEERFRDDTGFGAKLQIGFGMILEKRGIRERYSEFLSRVEPLNLKSYSPAEQAREFEKIKKWFLNTFAVSPRDVTVGELLRNAYIGEAEILEEMGIDTKKNPPFSLTIGLNEEHPMVQEAREKMESPEKKEARAGGEVIEKLIESTPSLKRKMMEFEEGMRPKQERID</sequence>
<name>A0A1G2L9J5_9BACT</name>
<proteinExistence type="predicted"/>
<dbReference type="Proteomes" id="UP000177982">
    <property type="component" value="Unassembled WGS sequence"/>
</dbReference>
<accession>A0A1G2L9J5</accession>
<reference evidence="1 2" key="1">
    <citation type="journal article" date="2016" name="Nat. Commun.">
        <title>Thousands of microbial genomes shed light on interconnected biogeochemical processes in an aquifer system.</title>
        <authorList>
            <person name="Anantharaman K."/>
            <person name="Brown C.T."/>
            <person name="Hug L.A."/>
            <person name="Sharon I."/>
            <person name="Castelle C.J."/>
            <person name="Probst A.J."/>
            <person name="Thomas B.C."/>
            <person name="Singh A."/>
            <person name="Wilkins M.J."/>
            <person name="Karaoz U."/>
            <person name="Brodie E.L."/>
            <person name="Williams K.H."/>
            <person name="Hubbard S.S."/>
            <person name="Banfield J.F."/>
        </authorList>
    </citation>
    <scope>NUCLEOTIDE SEQUENCE [LARGE SCALE GENOMIC DNA]</scope>
</reference>